<keyword evidence="3" id="KW-1185">Reference proteome</keyword>
<proteinExistence type="predicted"/>
<evidence type="ECO:0000256" key="1">
    <source>
        <dbReference type="SAM" id="MobiDB-lite"/>
    </source>
</evidence>
<dbReference type="EMBL" id="JAWJWF010000049">
    <property type="protein sequence ID" value="KAK6619117.1"/>
    <property type="molecule type" value="Genomic_DNA"/>
</dbReference>
<accession>A0ABR1AH80</accession>
<sequence length="114" mass="12695">MKVKQNDTTRQNKERKTKRTDDLEKASGATQKASSPVGKKSGDAEKVKENQAEPEMARLNYGCKRKTNDFYPQNGHVGFAAIPSAKGAKTHPCRKSFLQEQPENKKQIMTPTSS</sequence>
<dbReference type="Proteomes" id="UP001359485">
    <property type="component" value="Unassembled WGS sequence"/>
</dbReference>
<name>A0ABR1AH80_POLSC</name>
<gene>
    <name evidence="2" type="ORF">RUM44_003499</name>
</gene>
<organism evidence="2 3">
    <name type="scientific">Polyplax serrata</name>
    <name type="common">Common mouse louse</name>
    <dbReference type="NCBI Taxonomy" id="468196"/>
    <lineage>
        <taxon>Eukaryota</taxon>
        <taxon>Metazoa</taxon>
        <taxon>Ecdysozoa</taxon>
        <taxon>Arthropoda</taxon>
        <taxon>Hexapoda</taxon>
        <taxon>Insecta</taxon>
        <taxon>Pterygota</taxon>
        <taxon>Neoptera</taxon>
        <taxon>Paraneoptera</taxon>
        <taxon>Psocodea</taxon>
        <taxon>Troctomorpha</taxon>
        <taxon>Phthiraptera</taxon>
        <taxon>Anoplura</taxon>
        <taxon>Polyplacidae</taxon>
        <taxon>Polyplax</taxon>
    </lineage>
</organism>
<evidence type="ECO:0000313" key="3">
    <source>
        <dbReference type="Proteomes" id="UP001359485"/>
    </source>
</evidence>
<evidence type="ECO:0000313" key="2">
    <source>
        <dbReference type="EMBL" id="KAK6619117.1"/>
    </source>
</evidence>
<feature type="region of interest" description="Disordered" evidence="1">
    <location>
        <begin position="1"/>
        <end position="59"/>
    </location>
</feature>
<comment type="caution">
    <text evidence="2">The sequence shown here is derived from an EMBL/GenBank/DDBJ whole genome shotgun (WGS) entry which is preliminary data.</text>
</comment>
<reference evidence="2 3" key="1">
    <citation type="submission" date="2023-09" db="EMBL/GenBank/DDBJ databases">
        <title>Genomes of two closely related lineages of the louse Polyplax serrata with different host specificities.</title>
        <authorList>
            <person name="Martinu J."/>
            <person name="Tarabai H."/>
            <person name="Stefka J."/>
            <person name="Hypsa V."/>
        </authorList>
    </citation>
    <scope>NUCLEOTIDE SEQUENCE [LARGE SCALE GENOMIC DNA]</scope>
    <source>
        <strain evidence="2">98ZLc_SE</strain>
    </source>
</reference>
<feature type="compositionally biased region" description="Basic and acidic residues" evidence="1">
    <location>
        <begin position="1"/>
        <end position="25"/>
    </location>
</feature>
<protein>
    <submittedName>
        <fullName evidence="2">Uncharacterized protein</fullName>
    </submittedName>
</protein>
<feature type="compositionally biased region" description="Basic and acidic residues" evidence="1">
    <location>
        <begin position="40"/>
        <end position="51"/>
    </location>
</feature>